<dbReference type="PANTHER" id="PTHR31301">
    <property type="entry name" value="LOB DOMAIN-CONTAINING PROTEIN 4-RELATED"/>
    <property type="match status" value="1"/>
</dbReference>
<comment type="similarity">
    <text evidence="1">Belongs to the LOB domain-containing protein family.</text>
</comment>
<dbReference type="Proteomes" id="UP000325081">
    <property type="component" value="Unassembled WGS sequence"/>
</dbReference>
<dbReference type="AlphaFoldDB" id="A0A5A7P2S3"/>
<evidence type="ECO:0000256" key="2">
    <source>
        <dbReference type="SAM" id="Coils"/>
    </source>
</evidence>
<dbReference type="InterPro" id="IPR004883">
    <property type="entry name" value="LOB"/>
</dbReference>
<feature type="domain" description="LOB" evidence="3">
    <location>
        <begin position="9"/>
        <end position="110"/>
    </location>
</feature>
<evidence type="ECO:0000313" key="5">
    <source>
        <dbReference type="Proteomes" id="UP000325081"/>
    </source>
</evidence>
<sequence>MTLKNGTGQACAACKYQRRRCTPECLLAPFFPADQPKMFQYVHRLFGVKNIQNLLKELSPEQKPMAMKSIKFHAAMRDKYPVYGCLVEIQQLTYQIQMAEEELQAVLQQLAYYRQQQQQQQHQQQEISATTEYLSELQLGMAPPGPNTAMTLVQDENNNNNNINSNNSNGNNNPAQYNNVADLLIGPGPQISSYSNSCNGDYGIAYLDFKESNAVDSFCHETYSNNNSNENVINADAMVVQAQMVTSPQLMNVEQEAMAHDYNEMHPFFDNIDDTQSYIGCKDAYETSLGSPLKDSRSQLAEEMDENELKSAAACFSLTSVN</sequence>
<keyword evidence="5" id="KW-1185">Reference proteome</keyword>
<gene>
    <name evidence="4" type="ORF">STAS_02806</name>
</gene>
<dbReference type="PANTHER" id="PTHR31301:SF132">
    <property type="entry name" value="LOB DOMAIN-CONTAINING PROTEIN 27-LIKE"/>
    <property type="match status" value="1"/>
</dbReference>
<organism evidence="4 5">
    <name type="scientific">Striga asiatica</name>
    <name type="common">Asiatic witchweed</name>
    <name type="synonym">Buchnera asiatica</name>
    <dbReference type="NCBI Taxonomy" id="4170"/>
    <lineage>
        <taxon>Eukaryota</taxon>
        <taxon>Viridiplantae</taxon>
        <taxon>Streptophyta</taxon>
        <taxon>Embryophyta</taxon>
        <taxon>Tracheophyta</taxon>
        <taxon>Spermatophyta</taxon>
        <taxon>Magnoliopsida</taxon>
        <taxon>eudicotyledons</taxon>
        <taxon>Gunneridae</taxon>
        <taxon>Pentapetalae</taxon>
        <taxon>asterids</taxon>
        <taxon>lamiids</taxon>
        <taxon>Lamiales</taxon>
        <taxon>Orobanchaceae</taxon>
        <taxon>Buchnereae</taxon>
        <taxon>Striga</taxon>
    </lineage>
</organism>
<name>A0A5A7P2S3_STRAF</name>
<dbReference type="Pfam" id="PF03195">
    <property type="entry name" value="LOB"/>
    <property type="match status" value="1"/>
</dbReference>
<comment type="caution">
    <text evidence="4">The sequence shown here is derived from an EMBL/GenBank/DDBJ whole genome shotgun (WGS) entry which is preliminary data.</text>
</comment>
<feature type="coiled-coil region" evidence="2">
    <location>
        <begin position="89"/>
        <end position="116"/>
    </location>
</feature>
<dbReference type="OrthoDB" id="1893065at2759"/>
<proteinExistence type="inferred from homology"/>
<evidence type="ECO:0000313" key="4">
    <source>
        <dbReference type="EMBL" id="GER27125.1"/>
    </source>
</evidence>
<evidence type="ECO:0000256" key="1">
    <source>
        <dbReference type="ARBA" id="ARBA00005474"/>
    </source>
</evidence>
<dbReference type="EMBL" id="BKCP01001558">
    <property type="protein sequence ID" value="GER27125.1"/>
    <property type="molecule type" value="Genomic_DNA"/>
</dbReference>
<keyword evidence="2" id="KW-0175">Coiled coil</keyword>
<dbReference type="PROSITE" id="PS50891">
    <property type="entry name" value="LOB"/>
    <property type="match status" value="1"/>
</dbReference>
<protein>
    <submittedName>
        <fullName evidence="4">LOB domain-containing protein</fullName>
    </submittedName>
</protein>
<reference evidence="5" key="1">
    <citation type="journal article" date="2019" name="Curr. Biol.">
        <title>Genome Sequence of Striga asiatica Provides Insight into the Evolution of Plant Parasitism.</title>
        <authorList>
            <person name="Yoshida S."/>
            <person name="Kim S."/>
            <person name="Wafula E.K."/>
            <person name="Tanskanen J."/>
            <person name="Kim Y.M."/>
            <person name="Honaas L."/>
            <person name="Yang Z."/>
            <person name="Spallek T."/>
            <person name="Conn C.E."/>
            <person name="Ichihashi Y."/>
            <person name="Cheong K."/>
            <person name="Cui S."/>
            <person name="Der J.P."/>
            <person name="Gundlach H."/>
            <person name="Jiao Y."/>
            <person name="Hori C."/>
            <person name="Ishida J.K."/>
            <person name="Kasahara H."/>
            <person name="Kiba T."/>
            <person name="Kim M.S."/>
            <person name="Koo N."/>
            <person name="Laohavisit A."/>
            <person name="Lee Y.H."/>
            <person name="Lumba S."/>
            <person name="McCourt P."/>
            <person name="Mortimer J.C."/>
            <person name="Mutuku J.M."/>
            <person name="Nomura T."/>
            <person name="Sasaki-Sekimoto Y."/>
            <person name="Seto Y."/>
            <person name="Wang Y."/>
            <person name="Wakatake T."/>
            <person name="Sakakibara H."/>
            <person name="Demura T."/>
            <person name="Yamaguchi S."/>
            <person name="Yoneyama K."/>
            <person name="Manabe R.I."/>
            <person name="Nelson D.C."/>
            <person name="Schulman A.H."/>
            <person name="Timko M.P."/>
            <person name="dePamphilis C.W."/>
            <person name="Choi D."/>
            <person name="Shirasu K."/>
        </authorList>
    </citation>
    <scope>NUCLEOTIDE SEQUENCE [LARGE SCALE GENOMIC DNA]</scope>
    <source>
        <strain evidence="5">cv. UVA1</strain>
    </source>
</reference>
<accession>A0A5A7P2S3</accession>
<evidence type="ECO:0000259" key="3">
    <source>
        <dbReference type="PROSITE" id="PS50891"/>
    </source>
</evidence>